<sequence>MSKNNTVLRSLQLLLSQDELQTILEEHKYWDPARKLTVSEFLKFSVTMAIEKWN</sequence>
<reference evidence="1 2" key="1">
    <citation type="submission" date="2018-04" db="EMBL/GenBank/DDBJ databases">
        <title>Genomic Encyclopedia of Archaeal and Bacterial Type Strains, Phase II (KMG-II): from individual species to whole genera.</title>
        <authorList>
            <person name="Goeker M."/>
        </authorList>
    </citation>
    <scope>NUCLEOTIDE SEQUENCE [LARGE SCALE GENOMIC DNA]</scope>
    <source>
        <strain evidence="1 2">DSM 45787</strain>
    </source>
</reference>
<gene>
    <name evidence="1" type="ORF">C8P63_102226</name>
</gene>
<evidence type="ECO:0000313" key="2">
    <source>
        <dbReference type="Proteomes" id="UP000244240"/>
    </source>
</evidence>
<dbReference type="EMBL" id="QBKR01000002">
    <property type="protein sequence ID" value="PTX64731.1"/>
    <property type="molecule type" value="Genomic_DNA"/>
</dbReference>
<comment type="caution">
    <text evidence="1">The sequence shown here is derived from an EMBL/GenBank/DDBJ whole genome shotgun (WGS) entry which is preliminary data.</text>
</comment>
<accession>A0A2T6C8U0</accession>
<feature type="non-terminal residue" evidence="1">
    <location>
        <position position="54"/>
    </location>
</feature>
<dbReference type="Proteomes" id="UP000244240">
    <property type="component" value="Unassembled WGS sequence"/>
</dbReference>
<dbReference type="AlphaFoldDB" id="A0A2T6C8U0"/>
<keyword evidence="2" id="KW-1185">Reference proteome</keyword>
<evidence type="ECO:0000313" key="1">
    <source>
        <dbReference type="EMBL" id="PTX64731.1"/>
    </source>
</evidence>
<protein>
    <submittedName>
        <fullName evidence="1">Uncharacterized protein</fullName>
    </submittedName>
</protein>
<proteinExistence type="predicted"/>
<organism evidence="1 2">
    <name type="scientific">Melghirimyces profundicolus</name>
    <dbReference type="NCBI Taxonomy" id="1242148"/>
    <lineage>
        <taxon>Bacteria</taxon>
        <taxon>Bacillati</taxon>
        <taxon>Bacillota</taxon>
        <taxon>Bacilli</taxon>
        <taxon>Bacillales</taxon>
        <taxon>Thermoactinomycetaceae</taxon>
        <taxon>Melghirimyces</taxon>
    </lineage>
</organism>
<name>A0A2T6C8U0_9BACL</name>